<accession>A0ABX7KCE3</accession>
<gene>
    <name evidence="2" type="ORF">IDJ81_05955</name>
</gene>
<organism evidence="2 3">
    <name type="scientific">Tsuneonella flava</name>
    <dbReference type="NCBI Taxonomy" id="2055955"/>
    <lineage>
        <taxon>Bacteria</taxon>
        <taxon>Pseudomonadati</taxon>
        <taxon>Pseudomonadota</taxon>
        <taxon>Alphaproteobacteria</taxon>
        <taxon>Sphingomonadales</taxon>
        <taxon>Erythrobacteraceae</taxon>
        <taxon>Tsuneonella</taxon>
    </lineage>
</organism>
<name>A0ABX7KCE3_9SPHN</name>
<feature type="region of interest" description="Disordered" evidence="1">
    <location>
        <begin position="76"/>
        <end position="115"/>
    </location>
</feature>
<evidence type="ECO:0000313" key="3">
    <source>
        <dbReference type="Proteomes" id="UP000663637"/>
    </source>
</evidence>
<evidence type="ECO:0008006" key="4">
    <source>
        <dbReference type="Google" id="ProtNLM"/>
    </source>
</evidence>
<dbReference type="RefSeq" id="WP_205444801.1">
    <property type="nucleotide sequence ID" value="NZ_CP061510.1"/>
</dbReference>
<feature type="compositionally biased region" description="Low complexity" evidence="1">
    <location>
        <begin position="90"/>
        <end position="99"/>
    </location>
</feature>
<dbReference type="EMBL" id="CP061510">
    <property type="protein sequence ID" value="QSB45647.1"/>
    <property type="molecule type" value="Genomic_DNA"/>
</dbReference>
<reference evidence="2 3" key="1">
    <citation type="submission" date="2020-09" db="EMBL/GenBank/DDBJ databases">
        <title>Complete genome sequence of altererythrobacter flavus SS-21NJ, isolated from Dongying oil sludge in Shandong province.</title>
        <authorList>
            <person name="Sun S."/>
            <person name="Zhang Z."/>
        </authorList>
    </citation>
    <scope>NUCLEOTIDE SEQUENCE [LARGE SCALE GENOMIC DNA]</scope>
    <source>
        <strain evidence="2 3">SS-21NJ</strain>
    </source>
</reference>
<evidence type="ECO:0000313" key="2">
    <source>
        <dbReference type="EMBL" id="QSB45647.1"/>
    </source>
</evidence>
<evidence type="ECO:0000256" key="1">
    <source>
        <dbReference type="SAM" id="MobiDB-lite"/>
    </source>
</evidence>
<protein>
    <recommendedName>
        <fullName evidence="4">C-type lysozyme inhibitor domain-containing protein</fullName>
    </recommendedName>
</protein>
<dbReference type="Proteomes" id="UP000663637">
    <property type="component" value="Chromosome"/>
</dbReference>
<keyword evidence="3" id="KW-1185">Reference proteome</keyword>
<sequence>MLAGTHSFVCANGTKVRVEFLGDDGLTVEAAILPDGETERLTSPAAGVTYFGDTMNLSISNDWVVVIRPDAKTQICQRAASNQPRDGRPTPRTGPHPCTSTSARNQARANIEEVS</sequence>
<proteinExistence type="predicted"/>